<evidence type="ECO:0000256" key="1">
    <source>
        <dbReference type="ARBA" id="ARBA00004651"/>
    </source>
</evidence>
<dbReference type="EMBL" id="VNJJ01000022">
    <property type="protein sequence ID" value="TVX95457.1"/>
    <property type="molecule type" value="Genomic_DNA"/>
</dbReference>
<dbReference type="Proteomes" id="UP000316330">
    <property type="component" value="Unassembled WGS sequence"/>
</dbReference>
<evidence type="ECO:0000256" key="6">
    <source>
        <dbReference type="SAM" id="Phobius"/>
    </source>
</evidence>
<feature type="transmembrane region" description="Helical" evidence="6">
    <location>
        <begin position="41"/>
        <end position="59"/>
    </location>
</feature>
<evidence type="ECO:0000256" key="2">
    <source>
        <dbReference type="ARBA" id="ARBA00022475"/>
    </source>
</evidence>
<dbReference type="InterPro" id="IPR027379">
    <property type="entry name" value="CLS_N"/>
</dbReference>
<sequence length="64" mass="7265">MDNSQLVLILIPVAIIQLILMVTALIYLFRAHAVRGNKWMWVAIIVLLNIVGPILFFAFGRKDT</sequence>
<keyword evidence="9" id="KW-1185">Reference proteome</keyword>
<proteinExistence type="predicted"/>
<gene>
    <name evidence="8" type="ORF">FPZ45_23295</name>
</gene>
<dbReference type="Pfam" id="PF13396">
    <property type="entry name" value="PLDc_N"/>
    <property type="match status" value="1"/>
</dbReference>
<accession>A0A559J6G1</accession>
<keyword evidence="4 6" id="KW-1133">Transmembrane helix</keyword>
<dbReference type="OrthoDB" id="3243324at2"/>
<comment type="caution">
    <text evidence="8">The sequence shown here is derived from an EMBL/GenBank/DDBJ whole genome shotgun (WGS) entry which is preliminary data.</text>
</comment>
<organism evidence="8 9">
    <name type="scientific">Cohnella terricola</name>
    <dbReference type="NCBI Taxonomy" id="1289167"/>
    <lineage>
        <taxon>Bacteria</taxon>
        <taxon>Bacillati</taxon>
        <taxon>Bacillota</taxon>
        <taxon>Bacilli</taxon>
        <taxon>Bacillales</taxon>
        <taxon>Paenibacillaceae</taxon>
        <taxon>Cohnella</taxon>
    </lineage>
</organism>
<evidence type="ECO:0000313" key="9">
    <source>
        <dbReference type="Proteomes" id="UP000316330"/>
    </source>
</evidence>
<keyword evidence="3 6" id="KW-0812">Transmembrane</keyword>
<dbReference type="RefSeq" id="WP_144707031.1">
    <property type="nucleotide sequence ID" value="NZ_VNJJ01000022.1"/>
</dbReference>
<name>A0A559J6G1_9BACL</name>
<feature type="transmembrane region" description="Helical" evidence="6">
    <location>
        <begin position="6"/>
        <end position="29"/>
    </location>
</feature>
<reference evidence="8 9" key="1">
    <citation type="submission" date="2019-07" db="EMBL/GenBank/DDBJ databases">
        <authorList>
            <person name="Kim J."/>
        </authorList>
    </citation>
    <scope>NUCLEOTIDE SEQUENCE [LARGE SCALE GENOMIC DNA]</scope>
    <source>
        <strain evidence="8 9">G13</strain>
    </source>
</reference>
<keyword evidence="2" id="KW-1003">Cell membrane</keyword>
<evidence type="ECO:0000256" key="3">
    <source>
        <dbReference type="ARBA" id="ARBA00022692"/>
    </source>
</evidence>
<protein>
    <submittedName>
        <fullName evidence="8">Transcriptional regulator</fullName>
    </submittedName>
</protein>
<feature type="domain" description="Cardiolipin synthase N-terminal" evidence="7">
    <location>
        <begin position="19"/>
        <end position="61"/>
    </location>
</feature>
<evidence type="ECO:0000259" key="7">
    <source>
        <dbReference type="Pfam" id="PF13396"/>
    </source>
</evidence>
<evidence type="ECO:0000313" key="8">
    <source>
        <dbReference type="EMBL" id="TVX95457.1"/>
    </source>
</evidence>
<keyword evidence="5 6" id="KW-0472">Membrane</keyword>
<dbReference type="GO" id="GO:0005886">
    <property type="term" value="C:plasma membrane"/>
    <property type="evidence" value="ECO:0007669"/>
    <property type="project" value="UniProtKB-SubCell"/>
</dbReference>
<dbReference type="AlphaFoldDB" id="A0A559J6G1"/>
<comment type="subcellular location">
    <subcellularLocation>
        <location evidence="1">Cell membrane</location>
        <topology evidence="1">Multi-pass membrane protein</topology>
    </subcellularLocation>
</comment>
<evidence type="ECO:0000256" key="4">
    <source>
        <dbReference type="ARBA" id="ARBA00022989"/>
    </source>
</evidence>
<evidence type="ECO:0000256" key="5">
    <source>
        <dbReference type="ARBA" id="ARBA00023136"/>
    </source>
</evidence>